<evidence type="ECO:0008006" key="4">
    <source>
        <dbReference type="Google" id="ProtNLM"/>
    </source>
</evidence>
<name>A0ABZ3D3U4_9PROT</name>
<evidence type="ECO:0000313" key="2">
    <source>
        <dbReference type="EMBL" id="XAE42437.1"/>
    </source>
</evidence>
<feature type="compositionally biased region" description="Basic and acidic residues" evidence="1">
    <location>
        <begin position="106"/>
        <end position="125"/>
    </location>
</feature>
<protein>
    <recommendedName>
        <fullName evidence="4">Lipoprotein</fullName>
    </recommendedName>
</protein>
<dbReference type="Proteomes" id="UP001449795">
    <property type="component" value="Chromosome"/>
</dbReference>
<dbReference type="RefSeq" id="WP_342628175.1">
    <property type="nucleotide sequence ID" value="NZ_CP152276.1"/>
</dbReference>
<gene>
    <name evidence="2" type="ORF">AAC691_19635</name>
</gene>
<keyword evidence="3" id="KW-1185">Reference proteome</keyword>
<feature type="region of interest" description="Disordered" evidence="1">
    <location>
        <begin position="102"/>
        <end position="127"/>
    </location>
</feature>
<organism evidence="2 3">
    <name type="scientific">Nguyenibacter vanlangensis</name>
    <dbReference type="NCBI Taxonomy" id="1216886"/>
    <lineage>
        <taxon>Bacteria</taxon>
        <taxon>Pseudomonadati</taxon>
        <taxon>Pseudomonadota</taxon>
        <taxon>Alphaproteobacteria</taxon>
        <taxon>Acetobacterales</taxon>
        <taxon>Acetobacteraceae</taxon>
        <taxon>Nguyenibacter</taxon>
    </lineage>
</organism>
<reference evidence="2 3" key="1">
    <citation type="submission" date="2024-04" db="EMBL/GenBank/DDBJ databases">
        <title>Complete genome sequence of Nguyenibacter vanlangesis HBCM-1154, a strain capable of nitrogen fixation, IAA production, and phosphorus solubilization isolated from sugarcane soil.</title>
        <authorList>
            <person name="MY HANH P."/>
        </authorList>
    </citation>
    <scope>NUCLEOTIDE SEQUENCE [LARGE SCALE GENOMIC DNA]</scope>
    <source>
        <strain evidence="2 3">HBCM 1154</strain>
    </source>
</reference>
<evidence type="ECO:0000256" key="1">
    <source>
        <dbReference type="SAM" id="MobiDB-lite"/>
    </source>
</evidence>
<proteinExistence type="predicted"/>
<evidence type="ECO:0000313" key="3">
    <source>
        <dbReference type="Proteomes" id="UP001449795"/>
    </source>
</evidence>
<accession>A0ABZ3D3U4</accession>
<dbReference type="EMBL" id="CP152276">
    <property type="protein sequence ID" value="XAE42437.1"/>
    <property type="molecule type" value="Genomic_DNA"/>
</dbReference>
<sequence>MSWKIFETGRRISRATMLPLCVAACMKPATTRGDARAARVMPTDLVPVTVRDGLTILHGAATDGGDVAIFRTWRDNGNAWSYHVFLVTEPRGTDGRGWRVVGADDGPDRKRPLRNHLTDTPHTGEDGTASIHFARGRIAGQPALLLIEARRQLGQEPANAPTPSVIDIYRLVSSEGVPGWTPDYFRFVTELRDPVRRCDADAALAAMLLPALPRDDAGARNGTGC</sequence>